<keyword evidence="2" id="KW-0238">DNA-binding</keyword>
<evidence type="ECO:0000256" key="3">
    <source>
        <dbReference type="ARBA" id="ARBA00023163"/>
    </source>
</evidence>
<dbReference type="SUPFAM" id="SSF46894">
    <property type="entry name" value="C-terminal effector domain of the bipartite response regulators"/>
    <property type="match status" value="1"/>
</dbReference>
<keyword evidence="1" id="KW-0805">Transcription regulation</keyword>
<dbReference type="EMBL" id="CP136704">
    <property type="protein sequence ID" value="WOI31811.1"/>
    <property type="molecule type" value="Genomic_DNA"/>
</dbReference>
<dbReference type="SUPFAM" id="SSF75516">
    <property type="entry name" value="Pheromone-binding domain of LuxR-like quorum-sensing transcription factors"/>
    <property type="match status" value="1"/>
</dbReference>
<dbReference type="PRINTS" id="PR00038">
    <property type="entry name" value="HTHLUXR"/>
</dbReference>
<protein>
    <submittedName>
        <fullName evidence="6">Autoinducer binding domain-containing protein</fullName>
    </submittedName>
    <submittedName>
        <fullName evidence="5">Regulatory LuxR family protein</fullName>
    </submittedName>
</protein>
<dbReference type="InterPro" id="IPR036388">
    <property type="entry name" value="WH-like_DNA-bd_sf"/>
</dbReference>
<name>A0A2T1AN72_TRISK</name>
<evidence type="ECO:0000313" key="8">
    <source>
        <dbReference type="Proteomes" id="UP001302666"/>
    </source>
</evidence>
<dbReference type="Pfam" id="PF03472">
    <property type="entry name" value="Autoind_bind"/>
    <property type="match status" value="1"/>
</dbReference>
<dbReference type="GO" id="GO:0006355">
    <property type="term" value="P:regulation of DNA-templated transcription"/>
    <property type="evidence" value="ECO:0007669"/>
    <property type="project" value="InterPro"/>
</dbReference>
<dbReference type="InterPro" id="IPR016032">
    <property type="entry name" value="Sig_transdc_resp-reg_C-effctor"/>
</dbReference>
<keyword evidence="8" id="KW-1185">Reference proteome</keyword>
<dbReference type="GO" id="GO:0003677">
    <property type="term" value="F:DNA binding"/>
    <property type="evidence" value="ECO:0007669"/>
    <property type="project" value="UniProtKB-KW"/>
</dbReference>
<dbReference type="OrthoDB" id="9803630at2"/>
<dbReference type="EMBL" id="PVUF01000001">
    <property type="protein sequence ID" value="PRZ50051.1"/>
    <property type="molecule type" value="Genomic_DNA"/>
</dbReference>
<dbReference type="SMART" id="SM00421">
    <property type="entry name" value="HTH_LUXR"/>
    <property type="match status" value="1"/>
</dbReference>
<dbReference type="Gene3D" id="1.10.10.10">
    <property type="entry name" value="Winged helix-like DNA-binding domain superfamily/Winged helix DNA-binding domain"/>
    <property type="match status" value="1"/>
</dbReference>
<dbReference type="Proteomes" id="UP000237718">
    <property type="component" value="Unassembled WGS sequence"/>
</dbReference>
<organism evidence="5 7">
    <name type="scientific">Tritonibacter scottomollicae</name>
    <name type="common">Epibacterium scottomollicae</name>
    <dbReference type="NCBI Taxonomy" id="483013"/>
    <lineage>
        <taxon>Bacteria</taxon>
        <taxon>Pseudomonadati</taxon>
        <taxon>Pseudomonadota</taxon>
        <taxon>Alphaproteobacteria</taxon>
        <taxon>Rhodobacterales</taxon>
        <taxon>Paracoccaceae</taxon>
        <taxon>Tritonibacter</taxon>
    </lineage>
</organism>
<gene>
    <name evidence="5" type="ORF">CLV89_101267</name>
    <name evidence="6" type="ORF">R1T40_12640</name>
</gene>
<evidence type="ECO:0000313" key="5">
    <source>
        <dbReference type="EMBL" id="PRZ50051.1"/>
    </source>
</evidence>
<reference evidence="5 7" key="1">
    <citation type="submission" date="2018-03" db="EMBL/GenBank/DDBJ databases">
        <title>Genomic Encyclopedia of Archaeal and Bacterial Type Strains, Phase II (KMG-II): from individual species to whole genera.</title>
        <authorList>
            <person name="Goeker M."/>
        </authorList>
    </citation>
    <scope>NUCLEOTIDE SEQUENCE [LARGE SCALE GENOMIC DNA]</scope>
    <source>
        <strain evidence="5 7">DSM 25328</strain>
    </source>
</reference>
<evidence type="ECO:0000256" key="2">
    <source>
        <dbReference type="ARBA" id="ARBA00023125"/>
    </source>
</evidence>
<evidence type="ECO:0000313" key="7">
    <source>
        <dbReference type="Proteomes" id="UP000237718"/>
    </source>
</evidence>
<dbReference type="PANTHER" id="PTHR44688">
    <property type="entry name" value="DNA-BINDING TRANSCRIPTIONAL ACTIVATOR DEVR_DOSR"/>
    <property type="match status" value="1"/>
</dbReference>
<dbReference type="AlphaFoldDB" id="A0A2T1AN72"/>
<evidence type="ECO:0000259" key="4">
    <source>
        <dbReference type="PROSITE" id="PS50043"/>
    </source>
</evidence>
<dbReference type="PANTHER" id="PTHR44688:SF25">
    <property type="entry name" value="HTH LUXR-TYPE DOMAIN-CONTAINING PROTEIN"/>
    <property type="match status" value="1"/>
</dbReference>
<feature type="domain" description="HTH luxR-type" evidence="4">
    <location>
        <begin position="170"/>
        <end position="235"/>
    </location>
</feature>
<dbReference type="InterPro" id="IPR036693">
    <property type="entry name" value="TF_LuxR_autoind-bd_dom_sf"/>
</dbReference>
<dbReference type="Pfam" id="PF00196">
    <property type="entry name" value="GerE"/>
    <property type="match status" value="1"/>
</dbReference>
<dbReference type="RefSeq" id="WP_106161743.1">
    <property type="nucleotide sequence ID" value="NZ_CP136704.1"/>
</dbReference>
<accession>A0A2T1AN72</accession>
<dbReference type="Proteomes" id="UP001302666">
    <property type="component" value="Chromosome"/>
</dbReference>
<dbReference type="InterPro" id="IPR000792">
    <property type="entry name" value="Tscrpt_reg_LuxR_C"/>
</dbReference>
<keyword evidence="3" id="KW-0804">Transcription</keyword>
<reference evidence="6 8" key="2">
    <citation type="submission" date="2023-10" db="EMBL/GenBank/DDBJ databases">
        <title>Eight complete genome sequences of bacteria isolated from laboratory stock of Giant Kelp gametophytes.</title>
        <authorList>
            <person name="Tolentino B."/>
            <person name="Nuzhdin S."/>
        </authorList>
    </citation>
    <scope>NUCLEOTIDE SEQUENCE [LARGE SCALE GENOMIC DNA]</scope>
    <source>
        <strain evidence="6 8">LC.270.F.C4</strain>
    </source>
</reference>
<dbReference type="InterPro" id="IPR005143">
    <property type="entry name" value="TF_LuxR_autoind-bd_dom"/>
</dbReference>
<sequence>MPRRQKLNAILEMIESSANLEEIGAVMTQLRNLLEVDHVFYRWVDRSDGMSGCSTLPRAWQDRYSEMGYHRVDPVVIGCYKAVHPVDWRDLDWSSRLAAAYRRDALAFGLGNQGFSVPVRGPSGQYAVFSITKTCDDVSWDKFTRQYCRDLILVAHYVNRRALDFEVSFRALPEQPLSMRETEALSLLAEGHSRARAAETLEISEHTLRVYIEGARGKLQAQNTTHAVARAISMGLIAG</sequence>
<dbReference type="PROSITE" id="PS50043">
    <property type="entry name" value="HTH_LUXR_2"/>
    <property type="match status" value="1"/>
</dbReference>
<evidence type="ECO:0000256" key="1">
    <source>
        <dbReference type="ARBA" id="ARBA00023015"/>
    </source>
</evidence>
<proteinExistence type="predicted"/>
<evidence type="ECO:0000313" key="6">
    <source>
        <dbReference type="EMBL" id="WOI31811.1"/>
    </source>
</evidence>
<dbReference type="Gene3D" id="3.30.450.80">
    <property type="entry name" value="Transcription factor LuxR-like, autoinducer-binding domain"/>
    <property type="match status" value="1"/>
</dbReference>